<comment type="caution">
    <text evidence="10">The sequence shown here is derived from an EMBL/GenBank/DDBJ whole genome shotgun (WGS) entry which is preliminary data.</text>
</comment>
<dbReference type="SUPFAM" id="SSF53756">
    <property type="entry name" value="UDP-Glycosyltransferase/glycogen phosphorylase"/>
    <property type="match status" value="1"/>
</dbReference>
<comment type="function">
    <text evidence="8">Involved in lipopolysaccharide (LPS) biosynthesis. Catalyzes the transfer of 3-deoxy-D-manno-octulosonate (Kdo) residue(s) from CMP-Kdo to lipid IV(A), the tetraacyldisaccharide-1,4'-bisphosphate precursor of lipid A.</text>
</comment>
<keyword evidence="4 8" id="KW-0808">Transferase</keyword>
<evidence type="ECO:0000256" key="6">
    <source>
        <dbReference type="ARBA" id="ARBA00049183"/>
    </source>
</evidence>
<feature type="domain" description="3-deoxy-D-manno-octulosonic-acid transferase N-terminal" evidence="9">
    <location>
        <begin position="41"/>
        <end position="205"/>
    </location>
</feature>
<comment type="similarity">
    <text evidence="8">Belongs to the glycosyltransferase group 1 family.</text>
</comment>
<dbReference type="PANTHER" id="PTHR42755:SF1">
    <property type="entry name" value="3-DEOXY-D-MANNO-OCTULOSONIC ACID TRANSFERASE, MITOCHONDRIAL-RELATED"/>
    <property type="match status" value="1"/>
</dbReference>
<dbReference type="Gene3D" id="3.40.50.11720">
    <property type="entry name" value="3-Deoxy-D-manno-octulosonic-acid transferase, N-terminal domain"/>
    <property type="match status" value="1"/>
</dbReference>
<feature type="active site" description="Proton acceptor" evidence="7">
    <location>
        <position position="59"/>
    </location>
</feature>
<dbReference type="AlphaFoldDB" id="A0A4R4E5H8"/>
<evidence type="ECO:0000313" key="11">
    <source>
        <dbReference type="Proteomes" id="UP000295164"/>
    </source>
</evidence>
<dbReference type="GO" id="GO:0005886">
    <property type="term" value="C:plasma membrane"/>
    <property type="evidence" value="ECO:0007669"/>
    <property type="project" value="UniProtKB-SubCell"/>
</dbReference>
<evidence type="ECO:0000256" key="8">
    <source>
        <dbReference type="RuleBase" id="RU365103"/>
    </source>
</evidence>
<accession>A0A4R4E5H8</accession>
<dbReference type="Proteomes" id="UP000295164">
    <property type="component" value="Unassembled WGS sequence"/>
</dbReference>
<dbReference type="InterPro" id="IPR038107">
    <property type="entry name" value="Glycos_transf_N_sf"/>
</dbReference>
<dbReference type="PANTHER" id="PTHR42755">
    <property type="entry name" value="3-DEOXY-MANNO-OCTULOSONATE CYTIDYLYLTRANSFERASE"/>
    <property type="match status" value="1"/>
</dbReference>
<dbReference type="EMBL" id="SKFH01000009">
    <property type="protein sequence ID" value="TCZ72895.1"/>
    <property type="molecule type" value="Genomic_DNA"/>
</dbReference>
<comment type="catalytic activity">
    <reaction evidence="6 8">
        <text>lipid IVA (E. coli) + CMP-3-deoxy-beta-D-manno-octulosonate = alpha-Kdo-(2-&gt;6)-lipid IVA (E. coli) + CMP + H(+)</text>
        <dbReference type="Rhea" id="RHEA:28066"/>
        <dbReference type="ChEBI" id="CHEBI:15378"/>
        <dbReference type="ChEBI" id="CHEBI:58603"/>
        <dbReference type="ChEBI" id="CHEBI:60364"/>
        <dbReference type="ChEBI" id="CHEBI:60377"/>
        <dbReference type="ChEBI" id="CHEBI:85987"/>
        <dbReference type="EC" id="2.4.99.12"/>
    </reaction>
</comment>
<gene>
    <name evidence="10" type="ORF">E0486_07470</name>
</gene>
<evidence type="ECO:0000259" key="9">
    <source>
        <dbReference type="Pfam" id="PF04413"/>
    </source>
</evidence>
<evidence type="ECO:0000256" key="4">
    <source>
        <dbReference type="ARBA" id="ARBA00022679"/>
    </source>
</evidence>
<dbReference type="Pfam" id="PF04413">
    <property type="entry name" value="Glycos_transf_N"/>
    <property type="match status" value="1"/>
</dbReference>
<evidence type="ECO:0000256" key="7">
    <source>
        <dbReference type="PIRSR" id="PIRSR639901-1"/>
    </source>
</evidence>
<evidence type="ECO:0000256" key="5">
    <source>
        <dbReference type="ARBA" id="ARBA00031445"/>
    </source>
</evidence>
<proteinExistence type="inferred from homology"/>
<dbReference type="GO" id="GO:0009245">
    <property type="term" value="P:lipid A biosynthetic process"/>
    <property type="evidence" value="ECO:0007669"/>
    <property type="project" value="TreeGrafter"/>
</dbReference>
<evidence type="ECO:0000256" key="2">
    <source>
        <dbReference type="ARBA" id="ARBA00012621"/>
    </source>
</evidence>
<evidence type="ECO:0000256" key="3">
    <source>
        <dbReference type="ARBA" id="ARBA00019077"/>
    </source>
</evidence>
<evidence type="ECO:0000313" key="10">
    <source>
        <dbReference type="EMBL" id="TCZ72895.1"/>
    </source>
</evidence>
<sequence>MVFFYNLFITLYGLLLRLAAPFVPKAKAWRTGRRSWEKELQKKRAAGPWIWMHCASAGEFEQGKPVLEALRAAWPGHRILVSFFSPSGYEVGVKYKGADAVTYLPLDTAAHARRFVSIVDPALVVFVKYDFWYHHLEAVHERGIPLLLVSALFRPGQSFFKWYGGVQRRLLHFFTWLFVQDEASVTLLKGIGVTHCSAAGDTRFDRVATITQAPAPLPLIEAFAQHGNEPILVAGSTWPEDEALIEKLPWQNGLRLIIAPHEIDIAHIDALRARFGAAAVAYSELELHDSAAALRVLLIDNFGMLSRLYRYGSITYIGGGFNKSGIHNTLEAAAWGKPVIFGPNYHKFREARGLVAARAAFSVSTSDELAEVVDGLLAHSARRQEASEAAARYVQQNIGATPRIIAWIQEKRLLTN</sequence>
<name>A0A4R4E5H8_9BACT</name>
<comment type="pathway">
    <text evidence="1 8">Bacterial outer membrane biogenesis; LPS core biosynthesis.</text>
</comment>
<dbReference type="InterPro" id="IPR039901">
    <property type="entry name" value="Kdotransferase"/>
</dbReference>
<dbReference type="GO" id="GO:0009244">
    <property type="term" value="P:lipopolysaccharide core region biosynthetic process"/>
    <property type="evidence" value="ECO:0007669"/>
    <property type="project" value="UniProtKB-UniRule"/>
</dbReference>
<reference evidence="10 11" key="1">
    <citation type="submission" date="2019-03" db="EMBL/GenBank/DDBJ databases">
        <authorList>
            <person name="Kim M.K.M."/>
        </authorList>
    </citation>
    <scope>NUCLEOTIDE SEQUENCE [LARGE SCALE GENOMIC DNA]</scope>
    <source>
        <strain evidence="10 11">17J68-15</strain>
    </source>
</reference>
<keyword evidence="11" id="KW-1185">Reference proteome</keyword>
<keyword evidence="8" id="KW-1003">Cell membrane</keyword>
<dbReference type="OrthoDB" id="9789797at2"/>
<dbReference type="UniPathway" id="UPA00958"/>
<keyword evidence="8" id="KW-0472">Membrane</keyword>
<organism evidence="10 11">
    <name type="scientific">Flaviaesturariibacter aridisoli</name>
    <dbReference type="NCBI Taxonomy" id="2545761"/>
    <lineage>
        <taxon>Bacteria</taxon>
        <taxon>Pseudomonadati</taxon>
        <taxon>Bacteroidota</taxon>
        <taxon>Chitinophagia</taxon>
        <taxon>Chitinophagales</taxon>
        <taxon>Chitinophagaceae</taxon>
        <taxon>Flaviaestuariibacter</taxon>
    </lineage>
</organism>
<dbReference type="EC" id="2.4.99.12" evidence="2 8"/>
<dbReference type="Gene3D" id="3.40.50.2000">
    <property type="entry name" value="Glycogen Phosphorylase B"/>
    <property type="match status" value="1"/>
</dbReference>
<comment type="subcellular location">
    <subcellularLocation>
        <location evidence="8">Cell membrane</location>
    </subcellularLocation>
</comment>
<dbReference type="GO" id="GO:0043842">
    <property type="term" value="F:Kdo transferase activity"/>
    <property type="evidence" value="ECO:0007669"/>
    <property type="project" value="UniProtKB-EC"/>
</dbReference>
<keyword evidence="8" id="KW-0448">Lipopolysaccharide biosynthesis</keyword>
<dbReference type="InterPro" id="IPR007507">
    <property type="entry name" value="Glycos_transf_N"/>
</dbReference>
<protein>
    <recommendedName>
        <fullName evidence="3 8">3-deoxy-D-manno-octulosonic acid transferase</fullName>
        <shortName evidence="8">Kdo transferase</shortName>
        <ecNumber evidence="2 8">2.4.99.12</ecNumber>
    </recommendedName>
    <alternativeName>
        <fullName evidence="5 8">Lipid IV(A) 3-deoxy-D-manno-octulosonic acid transferase</fullName>
    </alternativeName>
</protein>
<evidence type="ECO:0000256" key="1">
    <source>
        <dbReference type="ARBA" id="ARBA00004713"/>
    </source>
</evidence>